<dbReference type="SUPFAM" id="SSF57959">
    <property type="entry name" value="Leucine zipper domain"/>
    <property type="match status" value="1"/>
</dbReference>
<dbReference type="EMBL" id="JABCKI010006059">
    <property type="protein sequence ID" value="KAG5635591.1"/>
    <property type="molecule type" value="Genomic_DNA"/>
</dbReference>
<name>A0A9P7K2H5_9AGAR</name>
<evidence type="ECO:0000313" key="4">
    <source>
        <dbReference type="EMBL" id="KAG5635591.1"/>
    </source>
</evidence>
<dbReference type="OrthoDB" id="2257100at2759"/>
<keyword evidence="1" id="KW-0175">Coiled coil</keyword>
<comment type="caution">
    <text evidence="4">The sequence shown here is derived from an EMBL/GenBank/DDBJ whole genome shotgun (WGS) entry which is preliminary data.</text>
</comment>
<feature type="region of interest" description="Disordered" evidence="2">
    <location>
        <begin position="201"/>
        <end position="288"/>
    </location>
</feature>
<feature type="domain" description="BZIP" evidence="3">
    <location>
        <begin position="323"/>
        <end position="363"/>
    </location>
</feature>
<dbReference type="Proteomes" id="UP000717328">
    <property type="component" value="Unassembled WGS sequence"/>
</dbReference>
<reference evidence="4" key="1">
    <citation type="submission" date="2021-02" db="EMBL/GenBank/DDBJ databases">
        <authorList>
            <person name="Nieuwenhuis M."/>
            <person name="Van De Peppel L.J.J."/>
        </authorList>
    </citation>
    <scope>NUCLEOTIDE SEQUENCE</scope>
    <source>
        <strain evidence="4">D49</strain>
    </source>
</reference>
<evidence type="ECO:0000259" key="3">
    <source>
        <dbReference type="PROSITE" id="PS50217"/>
    </source>
</evidence>
<sequence length="392" mass="43108">MPPHGLPQRLPPAPSTAPRRTHSEQSQPQLPDFSSMASNYLNMLAQKPTDNTMPADGPVIPPPPAGSSDNFQDIFAAVLEGNSVAPKWPYQATDLLSASMPPPPTPATPDLWTSPAFSNFGDEFPPFSPDEELLNTPVVADDSDMLTGMLFGGAEFSGDLFPPMDYAEFSTEKPTPPVPAMSLPDNLHTFTPESPMLHDFHRPSINPSAIYPSPISADLSSFPSPAPPVTQNLPKNRSAAQSTEPEVSSRRRSSGPTGTRKGVTPDALVPVDAPTQPRKYVTPSATSRKEVPLVFAKKRARSTAFGDEEDEFTEVLPPNATEKETIEYKRRQNTVAARRSRKRKLQYQQDLEQKVERLQRESDVWRTRATLCQNMLIQHGVPFTPFPDSIED</sequence>
<evidence type="ECO:0000256" key="1">
    <source>
        <dbReference type="SAM" id="Coils"/>
    </source>
</evidence>
<dbReference type="InterPro" id="IPR046347">
    <property type="entry name" value="bZIP_sf"/>
</dbReference>
<evidence type="ECO:0000313" key="5">
    <source>
        <dbReference type="Proteomes" id="UP000717328"/>
    </source>
</evidence>
<proteinExistence type="predicted"/>
<dbReference type="PROSITE" id="PS50217">
    <property type="entry name" value="BZIP"/>
    <property type="match status" value="1"/>
</dbReference>
<dbReference type="AlphaFoldDB" id="A0A9P7K2H5"/>
<reference evidence="4" key="2">
    <citation type="submission" date="2021-10" db="EMBL/GenBank/DDBJ databases">
        <title>Phylogenomics reveals ancestral predisposition of the termite-cultivated fungus Termitomyces towards a domesticated lifestyle.</title>
        <authorList>
            <person name="Auxier B."/>
            <person name="Grum-Grzhimaylo A."/>
            <person name="Cardenas M.E."/>
            <person name="Lodge J.D."/>
            <person name="Laessoe T."/>
            <person name="Pedersen O."/>
            <person name="Smith M.E."/>
            <person name="Kuyper T.W."/>
            <person name="Franco-Molano E.A."/>
            <person name="Baroni T.J."/>
            <person name="Aanen D.K."/>
        </authorList>
    </citation>
    <scope>NUCLEOTIDE SEQUENCE</scope>
    <source>
        <strain evidence="4">D49</strain>
    </source>
</reference>
<dbReference type="Pfam" id="PF07716">
    <property type="entry name" value="bZIP_2"/>
    <property type="match status" value="1"/>
</dbReference>
<protein>
    <recommendedName>
        <fullName evidence="3">BZIP domain-containing protein</fullName>
    </recommendedName>
</protein>
<dbReference type="GO" id="GO:0003700">
    <property type="term" value="F:DNA-binding transcription factor activity"/>
    <property type="evidence" value="ECO:0007669"/>
    <property type="project" value="InterPro"/>
</dbReference>
<feature type="compositionally biased region" description="Polar residues" evidence="2">
    <location>
        <begin position="218"/>
        <end position="246"/>
    </location>
</feature>
<gene>
    <name evidence="4" type="ORF">H0H81_010720</name>
</gene>
<feature type="coiled-coil region" evidence="1">
    <location>
        <begin position="341"/>
        <end position="368"/>
    </location>
</feature>
<dbReference type="SMART" id="SM00338">
    <property type="entry name" value="BRLZ"/>
    <property type="match status" value="1"/>
</dbReference>
<feature type="compositionally biased region" description="Pro residues" evidence="2">
    <location>
        <begin position="1"/>
        <end position="15"/>
    </location>
</feature>
<keyword evidence="5" id="KW-1185">Reference proteome</keyword>
<dbReference type="CDD" id="cd12193">
    <property type="entry name" value="bZIP_GCN4"/>
    <property type="match status" value="1"/>
</dbReference>
<organism evidence="4 5">
    <name type="scientific">Sphagnurus paluster</name>
    <dbReference type="NCBI Taxonomy" id="117069"/>
    <lineage>
        <taxon>Eukaryota</taxon>
        <taxon>Fungi</taxon>
        <taxon>Dikarya</taxon>
        <taxon>Basidiomycota</taxon>
        <taxon>Agaricomycotina</taxon>
        <taxon>Agaricomycetes</taxon>
        <taxon>Agaricomycetidae</taxon>
        <taxon>Agaricales</taxon>
        <taxon>Tricholomatineae</taxon>
        <taxon>Lyophyllaceae</taxon>
        <taxon>Sphagnurus</taxon>
    </lineage>
</organism>
<dbReference type="InterPro" id="IPR004827">
    <property type="entry name" value="bZIP"/>
</dbReference>
<accession>A0A9P7K2H5</accession>
<dbReference type="PROSITE" id="PS00036">
    <property type="entry name" value="BZIP_BASIC"/>
    <property type="match status" value="1"/>
</dbReference>
<evidence type="ECO:0000256" key="2">
    <source>
        <dbReference type="SAM" id="MobiDB-lite"/>
    </source>
</evidence>
<dbReference type="Gene3D" id="3.30.160.60">
    <property type="entry name" value="Classic Zinc Finger"/>
    <property type="match status" value="1"/>
</dbReference>
<feature type="region of interest" description="Disordered" evidence="2">
    <location>
        <begin position="1"/>
        <end position="68"/>
    </location>
</feature>